<dbReference type="InterPro" id="IPR011033">
    <property type="entry name" value="PRC_barrel-like_sf"/>
</dbReference>
<evidence type="ECO:0000313" key="2">
    <source>
        <dbReference type="EMBL" id="QDT19783.1"/>
    </source>
</evidence>
<evidence type="ECO:0000259" key="1">
    <source>
        <dbReference type="Pfam" id="PF05239"/>
    </source>
</evidence>
<protein>
    <submittedName>
        <fullName evidence="2">PRC-barrel domain protein</fullName>
    </submittedName>
</protein>
<feature type="domain" description="PRC-barrel" evidence="1">
    <location>
        <begin position="70"/>
        <end position="132"/>
    </location>
</feature>
<sequence length="303" mass="34273">MKPVTVITGAIAISIGSVLLTGSGHAQNKPNIPKEDHSDSLDKISRPLTKDCTFLRAGSALTQGITNLNQQDVGEINDFVLDSNNGKIRYAAVTYGGFPGLGNKMFAVPFEAITVLPNNNHEHDHRFLLKVDQEQLDGATGFEQDHWPDFADQEFLNKLDRRYNVRRDQDVPPSNAVIRANQLLNLKVLNIEDHQIGKVEEIILDTAHRKARYIIVSLDHHTTNGNKLFAVPFQAFQVKFDLKNRNQQNLVLKMSNHQITKIQGFDRDHWPDFTDPVYRKSLIEQFLFVKKQKDQGVKVGIDS</sequence>
<dbReference type="PANTHER" id="PTHR36505:SF1">
    <property type="entry name" value="BLR1072 PROTEIN"/>
    <property type="match status" value="1"/>
</dbReference>
<evidence type="ECO:0000313" key="3">
    <source>
        <dbReference type="Proteomes" id="UP000320421"/>
    </source>
</evidence>
<organism evidence="2 3">
    <name type="scientific">Gimesia chilikensis</name>
    <dbReference type="NCBI Taxonomy" id="2605989"/>
    <lineage>
        <taxon>Bacteria</taxon>
        <taxon>Pseudomonadati</taxon>
        <taxon>Planctomycetota</taxon>
        <taxon>Planctomycetia</taxon>
        <taxon>Planctomycetales</taxon>
        <taxon>Planctomycetaceae</taxon>
        <taxon>Gimesia</taxon>
    </lineage>
</organism>
<proteinExistence type="predicted"/>
<dbReference type="SUPFAM" id="SSF50346">
    <property type="entry name" value="PRC-barrel domain"/>
    <property type="match status" value="2"/>
</dbReference>
<dbReference type="PANTHER" id="PTHR36505">
    <property type="entry name" value="BLR1072 PROTEIN"/>
    <property type="match status" value="1"/>
</dbReference>
<keyword evidence="3" id="KW-1185">Reference proteome</keyword>
<accession>A0A517PK92</accession>
<name>A0A517PK92_9PLAN</name>
<dbReference type="AlphaFoldDB" id="A0A517PK92"/>
<dbReference type="InterPro" id="IPR027275">
    <property type="entry name" value="PRC-brl_dom"/>
</dbReference>
<dbReference type="Pfam" id="PF05239">
    <property type="entry name" value="PRC"/>
    <property type="match status" value="2"/>
</dbReference>
<dbReference type="RefSeq" id="WP_197997027.1">
    <property type="nucleotide sequence ID" value="NZ_CP036266.1"/>
</dbReference>
<dbReference type="Proteomes" id="UP000320421">
    <property type="component" value="Chromosome"/>
</dbReference>
<feature type="domain" description="PRC-barrel" evidence="1">
    <location>
        <begin position="178"/>
        <end position="238"/>
    </location>
</feature>
<gene>
    <name evidence="2" type="ORF">HG66A1_15510</name>
</gene>
<reference evidence="2 3" key="1">
    <citation type="submission" date="2019-02" db="EMBL/GenBank/DDBJ databases">
        <title>Deep-cultivation of Planctomycetes and their phenomic and genomic characterization uncovers novel biology.</title>
        <authorList>
            <person name="Wiegand S."/>
            <person name="Jogler M."/>
            <person name="Boedeker C."/>
            <person name="Pinto D."/>
            <person name="Vollmers J."/>
            <person name="Rivas-Marin E."/>
            <person name="Kohn T."/>
            <person name="Peeters S.H."/>
            <person name="Heuer A."/>
            <person name="Rast P."/>
            <person name="Oberbeckmann S."/>
            <person name="Bunk B."/>
            <person name="Jeske O."/>
            <person name="Meyerdierks A."/>
            <person name="Storesund J.E."/>
            <person name="Kallscheuer N."/>
            <person name="Luecker S."/>
            <person name="Lage O.M."/>
            <person name="Pohl T."/>
            <person name="Merkel B.J."/>
            <person name="Hornburger P."/>
            <person name="Mueller R.-W."/>
            <person name="Bruemmer F."/>
            <person name="Labrenz M."/>
            <person name="Spormann A.M."/>
            <person name="Op den Camp H."/>
            <person name="Overmann J."/>
            <person name="Amann R."/>
            <person name="Jetten M.S.M."/>
            <person name="Mascher T."/>
            <person name="Medema M.H."/>
            <person name="Devos D.P."/>
            <person name="Kaster A.-K."/>
            <person name="Ovreas L."/>
            <person name="Rohde M."/>
            <person name="Galperin M.Y."/>
            <person name="Jogler C."/>
        </authorList>
    </citation>
    <scope>NUCLEOTIDE SEQUENCE [LARGE SCALE GENOMIC DNA]</scope>
    <source>
        <strain evidence="2 3">HG66A1</strain>
    </source>
</reference>
<dbReference type="EMBL" id="CP036266">
    <property type="protein sequence ID" value="QDT19783.1"/>
    <property type="molecule type" value="Genomic_DNA"/>
</dbReference>
<dbReference type="Gene3D" id="2.30.30.240">
    <property type="entry name" value="PRC-barrel domain"/>
    <property type="match status" value="2"/>
</dbReference>